<protein>
    <recommendedName>
        <fullName evidence="3">histidine kinase</fullName>
        <ecNumber evidence="3">2.7.13.3</ecNumber>
    </recommendedName>
</protein>
<evidence type="ECO:0000256" key="8">
    <source>
        <dbReference type="ARBA" id="ARBA00022777"/>
    </source>
</evidence>
<evidence type="ECO:0000259" key="14">
    <source>
        <dbReference type="PROSITE" id="PS50109"/>
    </source>
</evidence>
<evidence type="ECO:0000256" key="11">
    <source>
        <dbReference type="ARBA" id="ARBA00023136"/>
    </source>
</evidence>
<evidence type="ECO:0000256" key="5">
    <source>
        <dbReference type="ARBA" id="ARBA00022553"/>
    </source>
</evidence>
<dbReference type="Pfam" id="PF06580">
    <property type="entry name" value="His_kinase"/>
    <property type="match status" value="1"/>
</dbReference>
<keyword evidence="9 13" id="KW-1133">Transmembrane helix</keyword>
<dbReference type="Pfam" id="PF02743">
    <property type="entry name" value="dCache_1"/>
    <property type="match status" value="1"/>
</dbReference>
<evidence type="ECO:0000256" key="9">
    <source>
        <dbReference type="ARBA" id="ARBA00022989"/>
    </source>
</evidence>
<keyword evidence="11 13" id="KW-0472">Membrane</keyword>
<name>A0A1V4IQR2_9CLOT</name>
<reference evidence="16 17" key="1">
    <citation type="submission" date="2017-03" db="EMBL/GenBank/DDBJ databases">
        <title>Genome sequence of Clostridium chromiireducens DSM 23318.</title>
        <authorList>
            <person name="Poehlein A."/>
            <person name="Daniel R."/>
        </authorList>
    </citation>
    <scope>NUCLEOTIDE SEQUENCE [LARGE SCALE GENOMIC DNA]</scope>
    <source>
        <strain evidence="16 17">DSM 23318</strain>
    </source>
</reference>
<evidence type="ECO:0000256" key="7">
    <source>
        <dbReference type="ARBA" id="ARBA00022692"/>
    </source>
</evidence>
<feature type="domain" description="Histidine kinase" evidence="14">
    <location>
        <begin position="483"/>
        <end position="587"/>
    </location>
</feature>
<evidence type="ECO:0000256" key="12">
    <source>
        <dbReference type="SAM" id="Coils"/>
    </source>
</evidence>
<sequence>MYKGLRKIISKLSKMKFNQKITIFFILAVLITNSFVIFAVYQLAGKQITEKSSGLVQGQFETTTDILNITLKNIIETSNIITGDSRVKEFLMNNKFTSKNYNKDTSDAYSSVRYFLDSNSYIDYISLVKFDGPELIYVGETWTSGDFRTETLKDYQQAVGTKFGNCKISMKRKVFYPYQYVLNIYQPIYDKYNYNKYTGFLVIGIGEKSIKEFYSNLDKGLRVQTYLTDKDGVIISNEDKSLIGTDSFYKDVLQGKSGQQKVGNKMVIYEKLDNWDWYMVGEIPTESMLKDTNTMIFLIITLVLGAGGLISLAFYKLSNNLYKPVDALVSTMREVSMGNLEVRMKRDYKGKDFRQLASGFNIMIEEINILMYRIKREQNEIKQIELNRLQSQIKPHFLYNTLECIHWQALSDGNKDVSRMVKALANYYRLCLSKGKDIIQLSQELANIENYLIIQNMRYSGIAQCDINVDDKFKNVLIPKLTLQPLIENSIYHGIRVKDGFKGEIFVTAEEKENKIVISVSDNGVGMTQEQIDEINNSISVFDEKTGYGLRNVHKRIEILFGSGYGLYYRKSKYGGTTVDILLPKGENGENNKCIRL</sequence>
<dbReference type="PANTHER" id="PTHR34220:SF7">
    <property type="entry name" value="SENSOR HISTIDINE KINASE YPDA"/>
    <property type="match status" value="1"/>
</dbReference>
<dbReference type="OrthoDB" id="9809348at2"/>
<evidence type="ECO:0000256" key="2">
    <source>
        <dbReference type="ARBA" id="ARBA00004651"/>
    </source>
</evidence>
<proteinExistence type="predicted"/>
<keyword evidence="5" id="KW-0597">Phosphoprotein</keyword>
<dbReference type="PROSITE" id="PS50109">
    <property type="entry name" value="HIS_KIN"/>
    <property type="match status" value="1"/>
</dbReference>
<gene>
    <name evidence="16" type="ORF">CLCHR_21620</name>
</gene>
<keyword evidence="4" id="KW-1003">Cell membrane</keyword>
<feature type="coiled-coil region" evidence="12">
    <location>
        <begin position="367"/>
        <end position="394"/>
    </location>
</feature>
<dbReference type="GO" id="GO:0005886">
    <property type="term" value="C:plasma membrane"/>
    <property type="evidence" value="ECO:0007669"/>
    <property type="project" value="UniProtKB-SubCell"/>
</dbReference>
<organism evidence="16 17">
    <name type="scientific">Clostridium chromiireducens</name>
    <dbReference type="NCBI Taxonomy" id="225345"/>
    <lineage>
        <taxon>Bacteria</taxon>
        <taxon>Bacillati</taxon>
        <taxon>Bacillota</taxon>
        <taxon>Clostridia</taxon>
        <taxon>Eubacteriales</taxon>
        <taxon>Clostridiaceae</taxon>
        <taxon>Clostridium</taxon>
    </lineage>
</organism>
<dbReference type="Gene3D" id="3.30.450.20">
    <property type="entry name" value="PAS domain"/>
    <property type="match status" value="1"/>
</dbReference>
<dbReference type="PROSITE" id="PS50885">
    <property type="entry name" value="HAMP"/>
    <property type="match status" value="1"/>
</dbReference>
<dbReference type="InterPro" id="IPR005467">
    <property type="entry name" value="His_kinase_dom"/>
</dbReference>
<keyword evidence="12" id="KW-0175">Coiled coil</keyword>
<evidence type="ECO:0000256" key="4">
    <source>
        <dbReference type="ARBA" id="ARBA00022475"/>
    </source>
</evidence>
<evidence type="ECO:0000256" key="3">
    <source>
        <dbReference type="ARBA" id="ARBA00012438"/>
    </source>
</evidence>
<dbReference type="InterPro" id="IPR050640">
    <property type="entry name" value="Bact_2-comp_sensor_kinase"/>
</dbReference>
<evidence type="ECO:0000256" key="10">
    <source>
        <dbReference type="ARBA" id="ARBA00023012"/>
    </source>
</evidence>
<feature type="transmembrane region" description="Helical" evidence="13">
    <location>
        <begin position="295"/>
        <end position="315"/>
    </location>
</feature>
<dbReference type="AlphaFoldDB" id="A0A1V4IQR2"/>
<evidence type="ECO:0000313" key="16">
    <source>
        <dbReference type="EMBL" id="OPJ62219.1"/>
    </source>
</evidence>
<dbReference type="CDD" id="cd06225">
    <property type="entry name" value="HAMP"/>
    <property type="match status" value="1"/>
</dbReference>
<feature type="transmembrane region" description="Helical" evidence="13">
    <location>
        <begin position="21"/>
        <end position="44"/>
    </location>
</feature>
<dbReference type="SMART" id="SM00304">
    <property type="entry name" value="HAMP"/>
    <property type="match status" value="1"/>
</dbReference>
<dbReference type="InterPro" id="IPR010559">
    <property type="entry name" value="Sig_transdc_His_kin_internal"/>
</dbReference>
<comment type="caution">
    <text evidence="16">The sequence shown here is derived from an EMBL/GenBank/DDBJ whole genome shotgun (WGS) entry which is preliminary data.</text>
</comment>
<evidence type="ECO:0000259" key="15">
    <source>
        <dbReference type="PROSITE" id="PS50885"/>
    </source>
</evidence>
<dbReference type="InterPro" id="IPR036890">
    <property type="entry name" value="HATPase_C_sf"/>
</dbReference>
<dbReference type="SMART" id="SM00387">
    <property type="entry name" value="HATPase_c"/>
    <property type="match status" value="1"/>
</dbReference>
<comment type="subcellular location">
    <subcellularLocation>
        <location evidence="2">Cell membrane</location>
        <topology evidence="2">Multi-pass membrane protein</topology>
    </subcellularLocation>
</comment>
<keyword evidence="6 16" id="KW-0808">Transferase</keyword>
<evidence type="ECO:0000256" key="1">
    <source>
        <dbReference type="ARBA" id="ARBA00000085"/>
    </source>
</evidence>
<dbReference type="Pfam" id="PF02518">
    <property type="entry name" value="HATPase_c"/>
    <property type="match status" value="1"/>
</dbReference>
<evidence type="ECO:0000313" key="17">
    <source>
        <dbReference type="Proteomes" id="UP000191056"/>
    </source>
</evidence>
<dbReference type="InterPro" id="IPR033479">
    <property type="entry name" value="dCache_1"/>
</dbReference>
<keyword evidence="8 16" id="KW-0418">Kinase</keyword>
<dbReference type="InterPro" id="IPR003660">
    <property type="entry name" value="HAMP_dom"/>
</dbReference>
<evidence type="ECO:0000256" key="6">
    <source>
        <dbReference type="ARBA" id="ARBA00022679"/>
    </source>
</evidence>
<keyword evidence="10" id="KW-0902">Two-component regulatory system</keyword>
<dbReference type="SUPFAM" id="SSF55874">
    <property type="entry name" value="ATPase domain of HSP90 chaperone/DNA topoisomerase II/histidine kinase"/>
    <property type="match status" value="1"/>
</dbReference>
<dbReference type="PANTHER" id="PTHR34220">
    <property type="entry name" value="SENSOR HISTIDINE KINASE YPDA"/>
    <property type="match status" value="1"/>
</dbReference>
<comment type="catalytic activity">
    <reaction evidence="1">
        <text>ATP + protein L-histidine = ADP + protein N-phospho-L-histidine.</text>
        <dbReference type="EC" id="2.7.13.3"/>
    </reaction>
</comment>
<dbReference type="SUPFAM" id="SSF158472">
    <property type="entry name" value="HAMP domain-like"/>
    <property type="match status" value="1"/>
</dbReference>
<dbReference type="InterPro" id="IPR003594">
    <property type="entry name" value="HATPase_dom"/>
</dbReference>
<dbReference type="Proteomes" id="UP000191056">
    <property type="component" value="Unassembled WGS sequence"/>
</dbReference>
<dbReference type="GO" id="GO:0000155">
    <property type="term" value="F:phosphorelay sensor kinase activity"/>
    <property type="evidence" value="ECO:0007669"/>
    <property type="project" value="InterPro"/>
</dbReference>
<dbReference type="STRING" id="225345.CLCHR_21620"/>
<accession>A0A1V4IQR2</accession>
<dbReference type="EC" id="2.7.13.3" evidence="3"/>
<keyword evidence="7 13" id="KW-0812">Transmembrane</keyword>
<feature type="domain" description="HAMP" evidence="15">
    <location>
        <begin position="319"/>
        <end position="372"/>
    </location>
</feature>
<dbReference type="Gene3D" id="3.30.565.10">
    <property type="entry name" value="Histidine kinase-like ATPase, C-terminal domain"/>
    <property type="match status" value="1"/>
</dbReference>
<evidence type="ECO:0000256" key="13">
    <source>
        <dbReference type="SAM" id="Phobius"/>
    </source>
</evidence>
<dbReference type="EMBL" id="MZGT01000025">
    <property type="protein sequence ID" value="OPJ62219.1"/>
    <property type="molecule type" value="Genomic_DNA"/>
</dbReference>
<keyword evidence="17" id="KW-1185">Reference proteome</keyword>